<accession>A0A6A5SJU7</accession>
<dbReference type="OrthoDB" id="3795043at2759"/>
<evidence type="ECO:0000313" key="1">
    <source>
        <dbReference type="EMBL" id="KAF1938806.1"/>
    </source>
</evidence>
<reference evidence="1" key="1">
    <citation type="journal article" date="2020" name="Stud. Mycol.">
        <title>101 Dothideomycetes genomes: a test case for predicting lifestyles and emergence of pathogens.</title>
        <authorList>
            <person name="Haridas S."/>
            <person name="Albert R."/>
            <person name="Binder M."/>
            <person name="Bloem J."/>
            <person name="Labutti K."/>
            <person name="Salamov A."/>
            <person name="Andreopoulos B."/>
            <person name="Baker S."/>
            <person name="Barry K."/>
            <person name="Bills G."/>
            <person name="Bluhm B."/>
            <person name="Cannon C."/>
            <person name="Castanera R."/>
            <person name="Culley D."/>
            <person name="Daum C."/>
            <person name="Ezra D."/>
            <person name="Gonzalez J."/>
            <person name="Henrissat B."/>
            <person name="Kuo A."/>
            <person name="Liang C."/>
            <person name="Lipzen A."/>
            <person name="Lutzoni F."/>
            <person name="Magnuson J."/>
            <person name="Mondo S."/>
            <person name="Nolan M."/>
            <person name="Ohm R."/>
            <person name="Pangilinan J."/>
            <person name="Park H.-J."/>
            <person name="Ramirez L."/>
            <person name="Alfaro M."/>
            <person name="Sun H."/>
            <person name="Tritt A."/>
            <person name="Yoshinaga Y."/>
            <person name="Zwiers L.-H."/>
            <person name="Turgeon B."/>
            <person name="Goodwin S."/>
            <person name="Spatafora J."/>
            <person name="Crous P."/>
            <person name="Grigoriev I."/>
        </authorList>
    </citation>
    <scope>NUCLEOTIDE SEQUENCE</scope>
    <source>
        <strain evidence="1">CBS 161.51</strain>
    </source>
</reference>
<organism evidence="1 2">
    <name type="scientific">Clathrospora elynae</name>
    <dbReference type="NCBI Taxonomy" id="706981"/>
    <lineage>
        <taxon>Eukaryota</taxon>
        <taxon>Fungi</taxon>
        <taxon>Dikarya</taxon>
        <taxon>Ascomycota</taxon>
        <taxon>Pezizomycotina</taxon>
        <taxon>Dothideomycetes</taxon>
        <taxon>Pleosporomycetidae</taxon>
        <taxon>Pleosporales</taxon>
        <taxon>Diademaceae</taxon>
        <taxon>Clathrospora</taxon>
    </lineage>
</organism>
<name>A0A6A5SJU7_9PLEO</name>
<evidence type="ECO:0000313" key="2">
    <source>
        <dbReference type="Proteomes" id="UP000800038"/>
    </source>
</evidence>
<gene>
    <name evidence="1" type="ORF">EJ02DRAFT_457562</name>
</gene>
<dbReference type="AlphaFoldDB" id="A0A6A5SJU7"/>
<dbReference type="EMBL" id="ML976095">
    <property type="protein sequence ID" value="KAF1938806.1"/>
    <property type="molecule type" value="Genomic_DNA"/>
</dbReference>
<dbReference type="Proteomes" id="UP000800038">
    <property type="component" value="Unassembled WGS sequence"/>
</dbReference>
<keyword evidence="2" id="KW-1185">Reference proteome</keyword>
<protein>
    <submittedName>
        <fullName evidence="1">Uncharacterized protein</fullName>
    </submittedName>
</protein>
<sequence>MGSLAKLLGSISPVETRQENYHPGFNRERSNSHFADAGPNQPFANQLNMIAEQNALSNCTNSNALRHFNVNLTSVRNVGFPSGPRNIQPPTYYTVPRHGHRNNRGNGLYGGRGNAAGVPIDATAPFPNPTPPQGRQDQAQTYGTVTVDYSGYAIGKESCGLVNITVATERGGGDPCNACAPDH</sequence>
<proteinExistence type="predicted"/>